<dbReference type="Gene3D" id="3.90.1640.30">
    <property type="match status" value="1"/>
</dbReference>
<comment type="caution">
    <text evidence="11">The sequence shown here is derived from an EMBL/GenBank/DDBJ whole genome shotgun (WGS) entry which is preliminary data.</text>
</comment>
<dbReference type="AlphaFoldDB" id="A0A4Q8CZL8"/>
<dbReference type="FunFam" id="3.90.1640.30:FF:000001">
    <property type="entry name" value="Single-stranded-DNA-specific exonuclease RecJ"/>
    <property type="match status" value="1"/>
</dbReference>
<reference evidence="11 12" key="1">
    <citation type="submission" date="2019-02" db="EMBL/GenBank/DDBJ databases">
        <title>Genomic Encyclopedia of Type Strains, Phase IV (KMG-IV): sequencing the most valuable type-strain genomes for metagenomic binning, comparative biology and taxonomic classification.</title>
        <authorList>
            <person name="Goeker M."/>
        </authorList>
    </citation>
    <scope>NUCLEOTIDE SEQUENCE [LARGE SCALE GENOMIC DNA]</scope>
    <source>
        <strain evidence="11 12">DSM 21056</strain>
    </source>
</reference>
<feature type="domain" description="DHHA1" evidence="9">
    <location>
        <begin position="361"/>
        <end position="458"/>
    </location>
</feature>
<evidence type="ECO:0000256" key="2">
    <source>
        <dbReference type="ARBA" id="ARBA00019841"/>
    </source>
</evidence>
<evidence type="ECO:0000259" key="10">
    <source>
        <dbReference type="Pfam" id="PF17768"/>
    </source>
</evidence>
<feature type="domain" description="DDH" evidence="8">
    <location>
        <begin position="77"/>
        <end position="235"/>
    </location>
</feature>
<evidence type="ECO:0000259" key="8">
    <source>
        <dbReference type="Pfam" id="PF01368"/>
    </source>
</evidence>
<dbReference type="InterPro" id="IPR003156">
    <property type="entry name" value="DHHA1_dom"/>
</dbReference>
<evidence type="ECO:0000256" key="4">
    <source>
        <dbReference type="ARBA" id="ARBA00022801"/>
    </source>
</evidence>
<keyword evidence="12" id="KW-1185">Reference proteome</keyword>
<evidence type="ECO:0000256" key="6">
    <source>
        <dbReference type="SAM" id="Coils"/>
    </source>
</evidence>
<sequence>MTDASGPRIRQRQPADAADHLPESLPAILRDLYRARGVTSAQALEYGLGSMPSPGALAGIDEAARTLATAIMAGHRLLVVGDFDADGATSTALAVKGLRSMGAGPVDYLVPNRFEFGYGLSPELVAVARERRPDLILTVDNGISANEGVEAAGAAGIDVVVTDHHLPGETLPSALAIVNPQVASNTFEGRHLAGVGVCFYVLLATRARLRAEAWFDDQRPEPNLAEHLDLVALGTVADVVPLDRVNRLLVEQGLRRIRSGRATPGIQALLDAAGREPARVNATDLGFGAAPRLNAAGRLDDMSLGIETLLAADTATAQQCAGRLERLNRERRHLEREMRDAAVADVEAESLETQGDVPPILCLFDPRWHQGVVGIVASRLKDRFRRPVVAFAPGEAGEIKGSARSVPGLHMRDLLDAVNTRSGGRIVQRFGGHAMAAGLTLQGDQFQAFKALLVECARERLGDEPDGEVFWTDGVLPADAYTLETASLLRYAGPWGAEFPEPRFHDRFRVQNQRVVGEHHLKLSLSPWEAPSTVIDAIAFNAAADVEIGRGQVVDAIFRLEINRYRGVDSPQLIVDHLAPA</sequence>
<feature type="region of interest" description="Disordered" evidence="7">
    <location>
        <begin position="1"/>
        <end position="20"/>
    </location>
</feature>
<organism evidence="11 12">
    <name type="scientific">Spiribacter vilamensis</name>
    <dbReference type="NCBI Taxonomy" id="531306"/>
    <lineage>
        <taxon>Bacteria</taxon>
        <taxon>Pseudomonadati</taxon>
        <taxon>Pseudomonadota</taxon>
        <taxon>Gammaproteobacteria</taxon>
        <taxon>Chromatiales</taxon>
        <taxon>Ectothiorhodospiraceae</taxon>
        <taxon>Spiribacter</taxon>
    </lineage>
</organism>
<dbReference type="GO" id="GO:0006310">
    <property type="term" value="P:DNA recombination"/>
    <property type="evidence" value="ECO:0007669"/>
    <property type="project" value="InterPro"/>
</dbReference>
<evidence type="ECO:0000259" key="9">
    <source>
        <dbReference type="Pfam" id="PF02272"/>
    </source>
</evidence>
<keyword evidence="5 11" id="KW-0269">Exonuclease</keyword>
<dbReference type="Pfam" id="PF01368">
    <property type="entry name" value="DHH"/>
    <property type="match status" value="1"/>
</dbReference>
<evidence type="ECO:0000256" key="1">
    <source>
        <dbReference type="ARBA" id="ARBA00005915"/>
    </source>
</evidence>
<keyword evidence="6" id="KW-0175">Coiled coil</keyword>
<dbReference type="GO" id="GO:0006281">
    <property type="term" value="P:DNA repair"/>
    <property type="evidence" value="ECO:0007669"/>
    <property type="project" value="InterPro"/>
</dbReference>
<evidence type="ECO:0000313" key="11">
    <source>
        <dbReference type="EMBL" id="RZU98481.1"/>
    </source>
</evidence>
<dbReference type="InterPro" id="IPR001667">
    <property type="entry name" value="DDH_dom"/>
</dbReference>
<dbReference type="PANTHER" id="PTHR30255:SF2">
    <property type="entry name" value="SINGLE-STRANDED-DNA-SPECIFIC EXONUCLEASE RECJ"/>
    <property type="match status" value="1"/>
</dbReference>
<proteinExistence type="inferred from homology"/>
<dbReference type="RefSeq" id="WP_130502788.1">
    <property type="nucleotide sequence ID" value="NZ_SHLI01000001.1"/>
</dbReference>
<dbReference type="Proteomes" id="UP000292298">
    <property type="component" value="Unassembled WGS sequence"/>
</dbReference>
<dbReference type="Pfam" id="PF02272">
    <property type="entry name" value="DHHA1"/>
    <property type="match status" value="1"/>
</dbReference>
<evidence type="ECO:0000256" key="3">
    <source>
        <dbReference type="ARBA" id="ARBA00022722"/>
    </source>
</evidence>
<dbReference type="Gene3D" id="3.10.310.30">
    <property type="match status" value="1"/>
</dbReference>
<dbReference type="InterPro" id="IPR038763">
    <property type="entry name" value="DHH_sf"/>
</dbReference>
<evidence type="ECO:0000313" key="12">
    <source>
        <dbReference type="Proteomes" id="UP000292298"/>
    </source>
</evidence>
<dbReference type="InterPro" id="IPR041122">
    <property type="entry name" value="RecJ_OB"/>
</dbReference>
<dbReference type="EMBL" id="SHLI01000001">
    <property type="protein sequence ID" value="RZU98481.1"/>
    <property type="molecule type" value="Genomic_DNA"/>
</dbReference>
<dbReference type="PANTHER" id="PTHR30255">
    <property type="entry name" value="SINGLE-STRANDED-DNA-SPECIFIC EXONUCLEASE RECJ"/>
    <property type="match status" value="1"/>
</dbReference>
<comment type="similarity">
    <text evidence="1">Belongs to the RecJ family.</text>
</comment>
<dbReference type="NCBIfam" id="TIGR00644">
    <property type="entry name" value="recJ"/>
    <property type="match status" value="1"/>
</dbReference>
<name>A0A4Q8CZL8_9GAMM</name>
<keyword evidence="3" id="KW-0540">Nuclease</keyword>
<dbReference type="InterPro" id="IPR051673">
    <property type="entry name" value="SSDNA_exonuclease_RecJ"/>
</dbReference>
<accession>A0A4Q8CZL8</accession>
<feature type="domain" description="RecJ OB" evidence="10">
    <location>
        <begin position="472"/>
        <end position="577"/>
    </location>
</feature>
<dbReference type="Pfam" id="PF17768">
    <property type="entry name" value="RecJ_OB"/>
    <property type="match status" value="1"/>
</dbReference>
<evidence type="ECO:0000256" key="7">
    <source>
        <dbReference type="SAM" id="MobiDB-lite"/>
    </source>
</evidence>
<evidence type="ECO:0000256" key="5">
    <source>
        <dbReference type="ARBA" id="ARBA00022839"/>
    </source>
</evidence>
<keyword evidence="4" id="KW-0378">Hydrolase</keyword>
<dbReference type="InterPro" id="IPR004610">
    <property type="entry name" value="RecJ"/>
</dbReference>
<dbReference type="OrthoDB" id="9809852at2"/>
<dbReference type="GO" id="GO:0008409">
    <property type="term" value="F:5'-3' exonuclease activity"/>
    <property type="evidence" value="ECO:0007669"/>
    <property type="project" value="InterPro"/>
</dbReference>
<gene>
    <name evidence="11" type="ORF">EV698_0728</name>
</gene>
<feature type="coiled-coil region" evidence="6">
    <location>
        <begin position="317"/>
        <end position="354"/>
    </location>
</feature>
<dbReference type="GO" id="GO:0003676">
    <property type="term" value="F:nucleic acid binding"/>
    <property type="evidence" value="ECO:0007669"/>
    <property type="project" value="InterPro"/>
</dbReference>
<protein>
    <recommendedName>
        <fullName evidence="2">Single-stranded-DNA-specific exonuclease RecJ</fullName>
    </recommendedName>
</protein>
<dbReference type="SUPFAM" id="SSF64182">
    <property type="entry name" value="DHH phosphoesterases"/>
    <property type="match status" value="1"/>
</dbReference>